<organism evidence="1 2">
    <name type="scientific">Acinetobacter puyangensis</name>
    <dbReference type="NCBI Taxonomy" id="1096779"/>
    <lineage>
        <taxon>Bacteria</taxon>
        <taxon>Pseudomonadati</taxon>
        <taxon>Pseudomonadota</taxon>
        <taxon>Gammaproteobacteria</taxon>
        <taxon>Moraxellales</taxon>
        <taxon>Moraxellaceae</taxon>
        <taxon>Acinetobacter</taxon>
    </lineage>
</organism>
<dbReference type="Proteomes" id="UP000219042">
    <property type="component" value="Unassembled WGS sequence"/>
</dbReference>
<name>A0A240EDB8_9GAMM</name>
<protein>
    <recommendedName>
        <fullName evidence="3">CD-NTase-associated protein 12/Pycsar effector protein TIR domain-containing protein</fullName>
    </recommendedName>
</protein>
<evidence type="ECO:0000313" key="2">
    <source>
        <dbReference type="Proteomes" id="UP000219042"/>
    </source>
</evidence>
<evidence type="ECO:0000313" key="1">
    <source>
        <dbReference type="EMBL" id="SNX46169.1"/>
    </source>
</evidence>
<dbReference type="AlphaFoldDB" id="A0A240EDB8"/>
<keyword evidence="2" id="KW-1185">Reference proteome</keyword>
<reference evidence="2" key="1">
    <citation type="submission" date="2016-09" db="EMBL/GenBank/DDBJ databases">
        <authorList>
            <person name="Varghese N."/>
            <person name="Submissions S."/>
        </authorList>
    </citation>
    <scope>NUCLEOTIDE SEQUENCE [LARGE SCALE GENOMIC DNA]</scope>
    <source>
        <strain evidence="2">ANC 4466</strain>
    </source>
</reference>
<proteinExistence type="predicted"/>
<dbReference type="RefSeq" id="WP_097079915.1">
    <property type="nucleotide sequence ID" value="NZ_BAABHT010000001.1"/>
</dbReference>
<dbReference type="OrthoDB" id="6401698at2"/>
<gene>
    <name evidence="1" type="ORF">SAMN05421731_108120</name>
</gene>
<dbReference type="EMBL" id="OANT01000008">
    <property type="protein sequence ID" value="SNX46169.1"/>
    <property type="molecule type" value="Genomic_DNA"/>
</dbReference>
<evidence type="ECO:0008006" key="3">
    <source>
        <dbReference type="Google" id="ProtNLM"/>
    </source>
</evidence>
<accession>A0A240EDB8</accession>
<sequence length="320" mass="36606">MQNKIFYSWQSDCPSNTNRNLINTALEKAIESLQKDDTTTINPVMDRDTLGVSGSPDIVHSIFSKIDNTFAFVCDVSIIDPTSSRPAPNPNVLVELGYAVKTLGWNRIIMVMNTEYGEPDKLPFDLKSKRVLTYRLSATEEEKAPIRNSLAKTFATALKMIFDHHHSSSPSQTVLEKPEVINFRESDRKLFDELKETLPFKGSISFIDEQNMAGFSWPSSSLDQLDNFYNNWVDAEHEFIDPELEELRSKLYNLIGNYLGQIAVNTFPANNPNRQTVPPEWEENNPKHFFEVVKNLHETAGQIVKMHQDLIRLGRQKMDH</sequence>